<dbReference type="Proteomes" id="UP000321523">
    <property type="component" value="Unassembled WGS sequence"/>
</dbReference>
<sequence>MSVPISTEKRALTAKEFEVVEQTHYPAICELSREALSDSLKLLREYRRKARDRAQQQRREMRGKAEPRGTVAASDNTGTERKGEILSGALKRVNRELARIRKAEKPNGQGDYARRALELKRENRVRHHPSSGRTANRSMTMVENPEPTVSVDPREIGRVSQAVKAGQARRDSN</sequence>
<feature type="region of interest" description="Disordered" evidence="1">
    <location>
        <begin position="119"/>
        <end position="173"/>
    </location>
</feature>
<proteinExistence type="predicted"/>
<accession>A0A512DUZ1</accession>
<reference evidence="2 3" key="1">
    <citation type="submission" date="2019-07" db="EMBL/GenBank/DDBJ databases">
        <title>Whole genome shotgun sequence of Skermanella aerolata NBRC 106429.</title>
        <authorList>
            <person name="Hosoyama A."/>
            <person name="Uohara A."/>
            <person name="Ohji S."/>
            <person name="Ichikawa N."/>
        </authorList>
    </citation>
    <scope>NUCLEOTIDE SEQUENCE [LARGE SCALE GENOMIC DNA]</scope>
    <source>
        <strain evidence="2 3">NBRC 106429</strain>
    </source>
</reference>
<evidence type="ECO:0000313" key="3">
    <source>
        <dbReference type="Proteomes" id="UP000321523"/>
    </source>
</evidence>
<comment type="caution">
    <text evidence="2">The sequence shown here is derived from an EMBL/GenBank/DDBJ whole genome shotgun (WGS) entry which is preliminary data.</text>
</comment>
<feature type="compositionally biased region" description="Basic and acidic residues" evidence="1">
    <location>
        <begin position="52"/>
        <end position="67"/>
    </location>
</feature>
<gene>
    <name evidence="2" type="ORF">SAE02_44140</name>
</gene>
<dbReference type="OrthoDB" id="7210901at2"/>
<dbReference type="EMBL" id="BJYZ01000020">
    <property type="protein sequence ID" value="GEO40266.1"/>
    <property type="molecule type" value="Genomic_DNA"/>
</dbReference>
<evidence type="ECO:0000313" key="2">
    <source>
        <dbReference type="EMBL" id="GEO40266.1"/>
    </source>
</evidence>
<dbReference type="RefSeq" id="WP_044429756.1">
    <property type="nucleotide sequence ID" value="NZ_BJYZ01000020.1"/>
</dbReference>
<feature type="compositionally biased region" description="Polar residues" evidence="1">
    <location>
        <begin position="131"/>
        <end position="141"/>
    </location>
</feature>
<protein>
    <submittedName>
        <fullName evidence="2">Uncharacterized protein</fullName>
    </submittedName>
</protein>
<feature type="region of interest" description="Disordered" evidence="1">
    <location>
        <begin position="48"/>
        <end position="86"/>
    </location>
</feature>
<organism evidence="2 3">
    <name type="scientific">Skermanella aerolata</name>
    <dbReference type="NCBI Taxonomy" id="393310"/>
    <lineage>
        <taxon>Bacteria</taxon>
        <taxon>Pseudomonadati</taxon>
        <taxon>Pseudomonadota</taxon>
        <taxon>Alphaproteobacteria</taxon>
        <taxon>Rhodospirillales</taxon>
        <taxon>Azospirillaceae</taxon>
        <taxon>Skermanella</taxon>
    </lineage>
</organism>
<keyword evidence="3" id="KW-1185">Reference proteome</keyword>
<evidence type="ECO:0000256" key="1">
    <source>
        <dbReference type="SAM" id="MobiDB-lite"/>
    </source>
</evidence>
<name>A0A512DUZ1_9PROT</name>
<dbReference type="AlphaFoldDB" id="A0A512DUZ1"/>